<feature type="transmembrane region" description="Helical" evidence="2">
    <location>
        <begin position="143"/>
        <end position="163"/>
    </location>
</feature>
<reference evidence="3 4" key="1">
    <citation type="journal article" date="2014" name="BMC Genomics">
        <title>Comparative genomics of the major fungal agents of human and animal Sporotrichosis: Sporothrix schenckii and Sporothrix brasiliensis.</title>
        <authorList>
            <person name="Teixeira M.M."/>
            <person name="de Almeida L.G."/>
            <person name="Kubitschek-Barreira P."/>
            <person name="Alves F.L."/>
            <person name="Kioshima E.S."/>
            <person name="Abadio A.K."/>
            <person name="Fernandes L."/>
            <person name="Derengowski L.S."/>
            <person name="Ferreira K.S."/>
            <person name="Souza R.C."/>
            <person name="Ruiz J.C."/>
            <person name="de Andrade N.C."/>
            <person name="Paes H.C."/>
            <person name="Nicola A.M."/>
            <person name="Albuquerque P."/>
            <person name="Gerber A.L."/>
            <person name="Martins V.P."/>
            <person name="Peconick L.D."/>
            <person name="Neto A.V."/>
            <person name="Chaucanez C.B."/>
            <person name="Silva P.A."/>
            <person name="Cunha O.L."/>
            <person name="de Oliveira F.F."/>
            <person name="dos Santos T.C."/>
            <person name="Barros A.L."/>
            <person name="Soares M.A."/>
            <person name="de Oliveira L.M."/>
            <person name="Marini M.M."/>
            <person name="Villalobos-Duno H."/>
            <person name="Cunha M.M."/>
            <person name="de Hoog S."/>
            <person name="da Silveira J.F."/>
            <person name="Henrissat B."/>
            <person name="Nino-Vega G.A."/>
            <person name="Cisalpino P.S."/>
            <person name="Mora-Montes H.M."/>
            <person name="Almeida S.R."/>
            <person name="Stajich J.E."/>
            <person name="Lopes-Bezerra L.M."/>
            <person name="Vasconcelos A.T."/>
            <person name="Felipe M.S."/>
        </authorList>
    </citation>
    <scope>NUCLEOTIDE SEQUENCE [LARGE SCALE GENOMIC DNA]</scope>
    <source>
        <strain evidence="3 4">5110</strain>
    </source>
</reference>
<evidence type="ECO:0000256" key="1">
    <source>
        <dbReference type="SAM" id="MobiDB-lite"/>
    </source>
</evidence>
<dbReference type="Proteomes" id="UP000031575">
    <property type="component" value="Unassembled WGS sequence"/>
</dbReference>
<keyword evidence="2" id="KW-0472">Membrane</keyword>
<dbReference type="OrthoDB" id="2896006at2759"/>
<evidence type="ECO:0008006" key="5">
    <source>
        <dbReference type="Google" id="ProtNLM"/>
    </source>
</evidence>
<comment type="caution">
    <text evidence="3">The sequence shown here is derived from an EMBL/GenBank/DDBJ whole genome shotgun (WGS) entry which is preliminary data.</text>
</comment>
<protein>
    <recommendedName>
        <fullName evidence="5">Ubiquitin carrier protein</fullName>
    </recommendedName>
</protein>
<feature type="region of interest" description="Disordered" evidence="1">
    <location>
        <begin position="91"/>
        <end position="117"/>
    </location>
</feature>
<dbReference type="RefSeq" id="XP_040622232.1">
    <property type="nucleotide sequence ID" value="XM_040764250.1"/>
</dbReference>
<feature type="transmembrane region" description="Helical" evidence="2">
    <location>
        <begin position="339"/>
        <end position="366"/>
    </location>
</feature>
<keyword evidence="2" id="KW-0812">Transmembrane</keyword>
<evidence type="ECO:0000256" key="2">
    <source>
        <dbReference type="SAM" id="Phobius"/>
    </source>
</evidence>
<name>A0A0C2JBI0_9PEZI</name>
<keyword evidence="4" id="KW-1185">Reference proteome</keyword>
<evidence type="ECO:0000313" key="3">
    <source>
        <dbReference type="EMBL" id="KIH94222.1"/>
    </source>
</evidence>
<feature type="transmembrane region" description="Helical" evidence="2">
    <location>
        <begin position="169"/>
        <end position="187"/>
    </location>
</feature>
<sequence length="376" mass="40513">MSHLQYAAVGLAVLKRSMGNNPDAPDQDTPDAPNYKLPPLTWGLVALITLIFVPAFLFTSYSLKSVYTTLAIVENPTPAAYEAVAGDENDAAPAAAPSADEGAADEEAAAQATPPSKPVTASIRRTYKLLRAANGWRGNYRGFWLAVLIFILAAVGTTAVAAIPFVPSLVAALIVALGLVQLQTAWVHTVIRATPSSTPVWRNLPPFRRTFEATSIPAFLQWAAGLVTTLVSVLLTKALDLPKHHSGPPYEVPAYSHDLIWKVIVLFVVALVLVFVLSIPANVVLVRVQASLLPPDEDTVVPFDRSFNGTVEPAVVGGRSYVTIRDAFRTFSRASWKRVYLLYIKLQVLSIIVNVVYLAIVVPLVVLTSSKVEGPN</sequence>
<dbReference type="VEuPathDB" id="FungiDB:SPBR_05988"/>
<dbReference type="EMBL" id="AWTV01000004">
    <property type="protein sequence ID" value="KIH94222.1"/>
    <property type="molecule type" value="Genomic_DNA"/>
</dbReference>
<feature type="transmembrane region" description="Helical" evidence="2">
    <location>
        <begin position="43"/>
        <end position="63"/>
    </location>
</feature>
<keyword evidence="2" id="KW-1133">Transmembrane helix</keyword>
<proteinExistence type="predicted"/>
<dbReference type="AlphaFoldDB" id="A0A0C2JBI0"/>
<dbReference type="HOGENOM" id="CLU_038857_1_0_1"/>
<feature type="transmembrane region" description="Helical" evidence="2">
    <location>
        <begin position="259"/>
        <end position="285"/>
    </location>
</feature>
<feature type="compositionally biased region" description="Low complexity" evidence="1">
    <location>
        <begin position="91"/>
        <end position="101"/>
    </location>
</feature>
<feature type="transmembrane region" description="Helical" evidence="2">
    <location>
        <begin position="218"/>
        <end position="239"/>
    </location>
</feature>
<gene>
    <name evidence="3" type="ORF">SPBR_05988</name>
</gene>
<evidence type="ECO:0000313" key="4">
    <source>
        <dbReference type="Proteomes" id="UP000031575"/>
    </source>
</evidence>
<organism evidence="3 4">
    <name type="scientific">Sporothrix brasiliensis 5110</name>
    <dbReference type="NCBI Taxonomy" id="1398154"/>
    <lineage>
        <taxon>Eukaryota</taxon>
        <taxon>Fungi</taxon>
        <taxon>Dikarya</taxon>
        <taxon>Ascomycota</taxon>
        <taxon>Pezizomycotina</taxon>
        <taxon>Sordariomycetes</taxon>
        <taxon>Sordariomycetidae</taxon>
        <taxon>Ophiostomatales</taxon>
        <taxon>Ophiostomataceae</taxon>
        <taxon>Sporothrix</taxon>
    </lineage>
</organism>
<accession>A0A0C2JBI0</accession>
<dbReference type="GeneID" id="63679171"/>